<feature type="domain" description="DNA circulation N-terminal" evidence="2">
    <location>
        <begin position="9"/>
        <end position="93"/>
    </location>
</feature>
<protein>
    <submittedName>
        <fullName evidence="3">DNA circularization N-terminal domain-containing protein</fullName>
    </submittedName>
</protein>
<evidence type="ECO:0000313" key="4">
    <source>
        <dbReference type="Proteomes" id="UP001162905"/>
    </source>
</evidence>
<dbReference type="Proteomes" id="UP001162905">
    <property type="component" value="Unassembled WGS sequence"/>
</dbReference>
<dbReference type="EMBL" id="JAKJXH010000051">
    <property type="protein sequence ID" value="MCF7545597.1"/>
    <property type="molecule type" value="Genomic_DNA"/>
</dbReference>
<gene>
    <name evidence="3" type="ORF">L4G47_25725</name>
</gene>
<evidence type="ECO:0000313" key="3">
    <source>
        <dbReference type="EMBL" id="MCF7545597.1"/>
    </source>
</evidence>
<dbReference type="InterPro" id="IPR009826">
    <property type="entry name" value="DNA_circ_N"/>
</dbReference>
<feature type="region of interest" description="Disordered" evidence="1">
    <location>
        <begin position="227"/>
        <end position="255"/>
    </location>
</feature>
<name>A0ABS9IDS7_9PSED</name>
<proteinExistence type="predicted"/>
<dbReference type="RefSeq" id="WP_237254894.1">
    <property type="nucleotide sequence ID" value="NZ_JAKJXH010000051.1"/>
</dbReference>
<reference evidence="3" key="1">
    <citation type="submission" date="2022-01" db="EMBL/GenBank/DDBJ databases">
        <title>Pseudomonas sp. nov. isolated from Antarctic regolith.</title>
        <authorList>
            <person name="Novakova D."/>
            <person name="Sedlar K."/>
        </authorList>
    </citation>
    <scope>NUCLEOTIDE SEQUENCE</scope>
    <source>
        <strain evidence="3">P2647</strain>
    </source>
</reference>
<evidence type="ECO:0000259" key="2">
    <source>
        <dbReference type="Pfam" id="PF07157"/>
    </source>
</evidence>
<dbReference type="Pfam" id="PF07157">
    <property type="entry name" value="DNA_circ_N"/>
    <property type="match status" value="1"/>
</dbReference>
<sequence length="455" mass="47744">MADTWREQLLPASFRDVTFLIEDTSTPVGRKVQLHEYPKRDEAYTEQMGKVARVHRVKAYVIGPDCFEQRDKLLKALETEGEGTLVHPWLGQMLVVPGAAEMAHSRREGGMVTFELTFYPGTAQANPSVRSNTARMTAQTSASYWSGALDRYKSAMDKVDTARINLIGLQNGLTGVFGVLTGQFSPLSGAIGSVRSLAQMLTNTPGSLSSLFSGYFSDLGLSTPKGASSSFKPGGSSGGSVGNAGSSAGSATVSSATSPTSAGAATFDSYSNAVATVSSQAEDAASINDVPVSSGADTTAAAQALANLVQDAVLVQATATVAQMPVNSAASALESTPSVEQQLIDPVVRAEVPVAQDVIAARDSLDRAFWQASLKADATYYPTINAARQQVVRHLTAVAASGVQLVSVTPLETVPAVVLAYRRFGDATREGEIVQRNKINHPGFVPAAPLQVARE</sequence>
<keyword evidence="4" id="KW-1185">Reference proteome</keyword>
<accession>A0ABS9IDS7</accession>
<evidence type="ECO:0000256" key="1">
    <source>
        <dbReference type="SAM" id="MobiDB-lite"/>
    </source>
</evidence>
<comment type="caution">
    <text evidence="3">The sequence shown here is derived from an EMBL/GenBank/DDBJ whole genome shotgun (WGS) entry which is preliminary data.</text>
</comment>
<feature type="compositionally biased region" description="Low complexity" evidence="1">
    <location>
        <begin position="243"/>
        <end position="255"/>
    </location>
</feature>
<organism evidence="3 4">
    <name type="scientific">Pseudomonas petrae</name>
    <dbReference type="NCBI Taxonomy" id="2912190"/>
    <lineage>
        <taxon>Bacteria</taxon>
        <taxon>Pseudomonadati</taxon>
        <taxon>Pseudomonadota</taxon>
        <taxon>Gammaproteobacteria</taxon>
        <taxon>Pseudomonadales</taxon>
        <taxon>Pseudomonadaceae</taxon>
        <taxon>Pseudomonas</taxon>
    </lineage>
</organism>